<dbReference type="GO" id="GO:0003677">
    <property type="term" value="F:DNA binding"/>
    <property type="evidence" value="ECO:0007669"/>
    <property type="project" value="UniProtKB-KW"/>
</dbReference>
<dbReference type="SUPFAM" id="SSF46785">
    <property type="entry name" value="Winged helix' DNA-binding domain"/>
    <property type="match status" value="1"/>
</dbReference>
<keyword evidence="1" id="KW-0805">Transcription regulation</keyword>
<dbReference type="InterPro" id="IPR011711">
    <property type="entry name" value="GntR_C"/>
</dbReference>
<dbReference type="EMBL" id="CP053985">
    <property type="protein sequence ID" value="QKH36856.1"/>
    <property type="molecule type" value="Genomic_DNA"/>
</dbReference>
<proteinExistence type="predicted"/>
<evidence type="ECO:0000256" key="4">
    <source>
        <dbReference type="SAM" id="MobiDB-lite"/>
    </source>
</evidence>
<sequence>MGQVQFLSLPDQIVTRLTEDILKGVYLPGQRLKEQELALKMGTSRAPLREAFRVLERDGLIEILPWRGVRIVEPTLEEIRDLFEARADMFGLCVRHAASNGEPGLLKKIEADIDELIKQTDAGCDEREYKEMTNAISSQMYALIQNRYTRAFIDNLRQKMLWHYCYMGISSYASRQDANRYWHDLGRALLSRDPQAAEVAAQHIMAASKNFALRLLEEKQDASAHRQPTNDEPESGMK</sequence>
<dbReference type="PANTHER" id="PTHR43537:SF24">
    <property type="entry name" value="GLUCONATE OPERON TRANSCRIPTIONAL REPRESSOR"/>
    <property type="match status" value="1"/>
</dbReference>
<organism evidence="6 7">
    <name type="scientific">Achromobacter pestifer</name>
    <dbReference type="NCBI Taxonomy" id="1353889"/>
    <lineage>
        <taxon>Bacteria</taxon>
        <taxon>Pseudomonadati</taxon>
        <taxon>Pseudomonadota</taxon>
        <taxon>Betaproteobacteria</taxon>
        <taxon>Burkholderiales</taxon>
        <taxon>Alcaligenaceae</taxon>
        <taxon>Achromobacter</taxon>
    </lineage>
</organism>
<keyword evidence="3" id="KW-0804">Transcription</keyword>
<dbReference type="KEGG" id="apes:FOC84_18695"/>
<dbReference type="Gene3D" id="1.20.120.530">
    <property type="entry name" value="GntR ligand-binding domain-like"/>
    <property type="match status" value="1"/>
</dbReference>
<feature type="region of interest" description="Disordered" evidence="4">
    <location>
        <begin position="218"/>
        <end position="238"/>
    </location>
</feature>
<evidence type="ECO:0000256" key="3">
    <source>
        <dbReference type="ARBA" id="ARBA00023163"/>
    </source>
</evidence>
<dbReference type="Pfam" id="PF07729">
    <property type="entry name" value="FCD"/>
    <property type="match status" value="1"/>
</dbReference>
<name>A0A7D4I182_9BURK</name>
<dbReference type="GO" id="GO:0003700">
    <property type="term" value="F:DNA-binding transcription factor activity"/>
    <property type="evidence" value="ECO:0007669"/>
    <property type="project" value="InterPro"/>
</dbReference>
<dbReference type="InterPro" id="IPR036390">
    <property type="entry name" value="WH_DNA-bd_sf"/>
</dbReference>
<dbReference type="Pfam" id="PF00392">
    <property type="entry name" value="GntR"/>
    <property type="match status" value="1"/>
</dbReference>
<dbReference type="PANTHER" id="PTHR43537">
    <property type="entry name" value="TRANSCRIPTIONAL REGULATOR, GNTR FAMILY"/>
    <property type="match status" value="1"/>
</dbReference>
<feature type="domain" description="HTH gntR-type" evidence="5">
    <location>
        <begin position="7"/>
        <end position="74"/>
    </location>
</feature>
<dbReference type="SUPFAM" id="SSF48008">
    <property type="entry name" value="GntR ligand-binding domain-like"/>
    <property type="match status" value="1"/>
</dbReference>
<evidence type="ECO:0000313" key="7">
    <source>
        <dbReference type="Proteomes" id="UP000500970"/>
    </source>
</evidence>
<accession>A0A7D4I182</accession>
<dbReference type="InterPro" id="IPR036388">
    <property type="entry name" value="WH-like_DNA-bd_sf"/>
</dbReference>
<dbReference type="CDD" id="cd07377">
    <property type="entry name" value="WHTH_GntR"/>
    <property type="match status" value="1"/>
</dbReference>
<dbReference type="Gene3D" id="1.10.10.10">
    <property type="entry name" value="Winged helix-like DNA-binding domain superfamily/Winged helix DNA-binding domain"/>
    <property type="match status" value="1"/>
</dbReference>
<evidence type="ECO:0000256" key="1">
    <source>
        <dbReference type="ARBA" id="ARBA00023015"/>
    </source>
</evidence>
<dbReference type="AlphaFoldDB" id="A0A7D4I182"/>
<keyword evidence="7" id="KW-1185">Reference proteome</keyword>
<reference evidence="6 7" key="1">
    <citation type="submission" date="2020-05" db="EMBL/GenBank/DDBJ databases">
        <title>FDA dAtabase for Regulatory Grade micrObial Sequences (FDA-ARGOS): Supporting development and validation of Infectious Disease Dx tests.</title>
        <authorList>
            <person name="Sproer C."/>
            <person name="Gronow S."/>
            <person name="Severitt S."/>
            <person name="Schroder I."/>
            <person name="Tallon L."/>
            <person name="Sadzewicz L."/>
            <person name="Zhao X."/>
            <person name="Vavikolanu K."/>
            <person name="Mehta A."/>
            <person name="Aluvathingal J."/>
            <person name="Nadendla S."/>
            <person name="Myers T."/>
            <person name="Yan Y."/>
            <person name="Sichtig H."/>
        </authorList>
    </citation>
    <scope>NUCLEOTIDE SEQUENCE [LARGE SCALE GENOMIC DNA]</scope>
    <source>
        <strain evidence="6 7">FDAARGOS_790</strain>
    </source>
</reference>
<dbReference type="InterPro" id="IPR000524">
    <property type="entry name" value="Tscrpt_reg_HTH_GntR"/>
</dbReference>
<dbReference type="PROSITE" id="PS50949">
    <property type="entry name" value="HTH_GNTR"/>
    <property type="match status" value="1"/>
</dbReference>
<dbReference type="InterPro" id="IPR008920">
    <property type="entry name" value="TF_FadR/GntR_C"/>
</dbReference>
<dbReference type="SMART" id="SM00345">
    <property type="entry name" value="HTH_GNTR"/>
    <property type="match status" value="1"/>
</dbReference>
<dbReference type="RefSeq" id="WP_173145734.1">
    <property type="nucleotide sequence ID" value="NZ_CP053985.1"/>
</dbReference>
<dbReference type="SMART" id="SM00895">
    <property type="entry name" value="FCD"/>
    <property type="match status" value="1"/>
</dbReference>
<dbReference type="PRINTS" id="PR00035">
    <property type="entry name" value="HTHGNTR"/>
</dbReference>
<evidence type="ECO:0000259" key="5">
    <source>
        <dbReference type="PROSITE" id="PS50949"/>
    </source>
</evidence>
<dbReference type="Proteomes" id="UP000500970">
    <property type="component" value="Chromosome"/>
</dbReference>
<gene>
    <name evidence="6" type="ORF">FOC84_18695</name>
</gene>
<protein>
    <submittedName>
        <fullName evidence="6">GntR family transcriptional regulator</fullName>
    </submittedName>
</protein>
<evidence type="ECO:0000313" key="6">
    <source>
        <dbReference type="EMBL" id="QKH36856.1"/>
    </source>
</evidence>
<evidence type="ECO:0000256" key="2">
    <source>
        <dbReference type="ARBA" id="ARBA00023125"/>
    </source>
</evidence>
<keyword evidence="2" id="KW-0238">DNA-binding</keyword>